<dbReference type="AlphaFoldDB" id="A0A1F4UBI0"/>
<evidence type="ECO:0000313" key="2">
    <source>
        <dbReference type="Proteomes" id="UP000177025"/>
    </source>
</evidence>
<dbReference type="NCBIfam" id="TIGR04183">
    <property type="entry name" value="Por_Secre_tail"/>
    <property type="match status" value="1"/>
</dbReference>
<proteinExistence type="predicted"/>
<dbReference type="Proteomes" id="UP000177025">
    <property type="component" value="Unassembled WGS sequence"/>
</dbReference>
<dbReference type="EMBL" id="MEUM01000074">
    <property type="protein sequence ID" value="OGC42282.1"/>
    <property type="molecule type" value="Genomic_DNA"/>
</dbReference>
<reference evidence="1 2" key="1">
    <citation type="journal article" date="2016" name="Nat. Commun.">
        <title>Thousands of microbial genomes shed light on interconnected biogeochemical processes in an aquifer system.</title>
        <authorList>
            <person name="Anantharaman K."/>
            <person name="Brown C.T."/>
            <person name="Hug L.A."/>
            <person name="Sharon I."/>
            <person name="Castelle C.J."/>
            <person name="Probst A.J."/>
            <person name="Thomas B.C."/>
            <person name="Singh A."/>
            <person name="Wilkins M.J."/>
            <person name="Karaoz U."/>
            <person name="Brodie E.L."/>
            <person name="Williams K.H."/>
            <person name="Hubbard S.S."/>
            <person name="Banfield J.F."/>
        </authorList>
    </citation>
    <scope>NUCLEOTIDE SEQUENCE [LARGE SCALE GENOMIC DNA]</scope>
</reference>
<evidence type="ECO:0000313" key="1">
    <source>
        <dbReference type="EMBL" id="OGC42282.1"/>
    </source>
</evidence>
<protein>
    <recommendedName>
        <fullName evidence="3">Secretion system C-terminal sorting domain-containing protein</fullName>
    </recommendedName>
</protein>
<dbReference type="Gene3D" id="2.60.40.4070">
    <property type="match status" value="1"/>
</dbReference>
<organism evidence="1 2">
    <name type="scientific">candidate division WOR-3 bacterium RBG_13_43_14</name>
    <dbReference type="NCBI Taxonomy" id="1802590"/>
    <lineage>
        <taxon>Bacteria</taxon>
        <taxon>Bacteria division WOR-3</taxon>
    </lineage>
</organism>
<accession>A0A1F4UBI0</accession>
<dbReference type="InterPro" id="IPR026444">
    <property type="entry name" value="Secre_tail"/>
</dbReference>
<evidence type="ECO:0008006" key="3">
    <source>
        <dbReference type="Google" id="ProtNLM"/>
    </source>
</evidence>
<sequence>MSTLIVIFTSILVSATTINHDAQPGRSKAFIDNGCRSNEPHLPLSIFDRAAVLVDSACPYSAWTQAQECLSYSPFNDGLQFVCRSHYTFGLNVHQTTGTFSFWIYDQPYYQNMARYPSSCATSGPHICYPALENLNWGIMSAQYESGGWWSSFWDTTVSFGDLNVHKVIGKQLSNGNMLFIGYTDTDMIKYCTTSPNLQTVIDSGTVASGLNYWGFDCNGGTAYMFYYDASLNVFYRSTTDGVTWTPQTQYNIIWPEPYTNNLLFWQQVAVTDAGNPILVFDNLDNDDYSGGTYPYLSKVYISIASGQPCIEASSPYTRSWYPTVATSGNCVVVLYHVARASSGIDSLAFQDVIAAVSNNGGNSFTEYINLISILTNRPGLAQLSKRLDLTRGNFFYFYCTDQFINHDPIWHCWRDPEGLDEAYYYVGWNEFDSGLEEEQKQDVGVQNAMLKAYPNPFLKQTDIRYMMQDSRCTIMEVFDAVGRNVKSFDLGSCIMNHESVITWHGDDDNGQELPPGVYFVKLQGENLTAIDKLIKVK</sequence>
<name>A0A1F4UBI0_UNCW3</name>
<gene>
    <name evidence="1" type="ORF">A2Y85_03000</name>
</gene>
<comment type="caution">
    <text evidence="1">The sequence shown here is derived from an EMBL/GenBank/DDBJ whole genome shotgun (WGS) entry which is preliminary data.</text>
</comment>